<dbReference type="Proteomes" id="UP000276215">
    <property type="component" value="Unassembled WGS sequence"/>
</dbReference>
<sequence>MAWESEQTVTSLNESVIIHNSMTAPEAEAEGALSAAGGVIRYNIRPREGQLKEDIVPLPKIKRRKKATVPPKKRPNRSCLLSVAPDKTADSLGNSGDETDSSRASASGTGKTRKGSKKLGKKATRSGNIEDILKKGSESFFPSSQSEELTSSTHEGAKGHVLSRNS</sequence>
<feature type="region of interest" description="Disordered" evidence="1">
    <location>
        <begin position="46"/>
        <end position="166"/>
    </location>
</feature>
<evidence type="ECO:0000313" key="3">
    <source>
        <dbReference type="Proteomes" id="UP000276215"/>
    </source>
</evidence>
<keyword evidence="3" id="KW-1185">Reference proteome</keyword>
<proteinExistence type="predicted"/>
<feature type="compositionally biased region" description="Low complexity" evidence="1">
    <location>
        <begin position="138"/>
        <end position="148"/>
    </location>
</feature>
<evidence type="ECO:0000256" key="1">
    <source>
        <dbReference type="SAM" id="MobiDB-lite"/>
    </source>
</evidence>
<protein>
    <submittedName>
        <fullName evidence="2">Uncharacterized protein</fullName>
    </submittedName>
</protein>
<reference evidence="2 3" key="1">
    <citation type="journal article" date="2018" name="Nat. Ecol. Evol.">
        <title>Pezizomycetes genomes reveal the molecular basis of ectomycorrhizal truffle lifestyle.</title>
        <authorList>
            <person name="Murat C."/>
            <person name="Payen T."/>
            <person name="Noel B."/>
            <person name="Kuo A."/>
            <person name="Morin E."/>
            <person name="Chen J."/>
            <person name="Kohler A."/>
            <person name="Krizsan K."/>
            <person name="Balestrini R."/>
            <person name="Da Silva C."/>
            <person name="Montanini B."/>
            <person name="Hainaut M."/>
            <person name="Levati E."/>
            <person name="Barry K.W."/>
            <person name="Belfiori B."/>
            <person name="Cichocki N."/>
            <person name="Clum A."/>
            <person name="Dockter R.B."/>
            <person name="Fauchery L."/>
            <person name="Guy J."/>
            <person name="Iotti M."/>
            <person name="Le Tacon F."/>
            <person name="Lindquist E.A."/>
            <person name="Lipzen A."/>
            <person name="Malagnac F."/>
            <person name="Mello A."/>
            <person name="Molinier V."/>
            <person name="Miyauchi S."/>
            <person name="Poulain J."/>
            <person name="Riccioni C."/>
            <person name="Rubini A."/>
            <person name="Sitrit Y."/>
            <person name="Splivallo R."/>
            <person name="Traeger S."/>
            <person name="Wang M."/>
            <person name="Zifcakova L."/>
            <person name="Wipf D."/>
            <person name="Zambonelli A."/>
            <person name="Paolocci F."/>
            <person name="Nowrousian M."/>
            <person name="Ottonello S."/>
            <person name="Baldrian P."/>
            <person name="Spatafora J.W."/>
            <person name="Henrissat B."/>
            <person name="Nagy L.G."/>
            <person name="Aury J.M."/>
            <person name="Wincker P."/>
            <person name="Grigoriev I.V."/>
            <person name="Bonfante P."/>
            <person name="Martin F.M."/>
        </authorList>
    </citation>
    <scope>NUCLEOTIDE SEQUENCE [LARGE SCALE GENOMIC DNA]</scope>
    <source>
        <strain evidence="2 3">120613-1</strain>
    </source>
</reference>
<organism evidence="2 3">
    <name type="scientific">Choiromyces venosus 120613-1</name>
    <dbReference type="NCBI Taxonomy" id="1336337"/>
    <lineage>
        <taxon>Eukaryota</taxon>
        <taxon>Fungi</taxon>
        <taxon>Dikarya</taxon>
        <taxon>Ascomycota</taxon>
        <taxon>Pezizomycotina</taxon>
        <taxon>Pezizomycetes</taxon>
        <taxon>Pezizales</taxon>
        <taxon>Tuberaceae</taxon>
        <taxon>Choiromyces</taxon>
    </lineage>
</organism>
<evidence type="ECO:0000313" key="2">
    <source>
        <dbReference type="EMBL" id="RPA95637.1"/>
    </source>
</evidence>
<feature type="compositionally biased region" description="Basic and acidic residues" evidence="1">
    <location>
        <begin position="46"/>
        <end position="55"/>
    </location>
</feature>
<feature type="compositionally biased region" description="Basic residues" evidence="1">
    <location>
        <begin position="111"/>
        <end position="124"/>
    </location>
</feature>
<accession>A0A3N4JED5</accession>
<gene>
    <name evidence="2" type="ORF">L873DRAFT_1302289</name>
</gene>
<dbReference type="EMBL" id="ML120423">
    <property type="protein sequence ID" value="RPA95637.1"/>
    <property type="molecule type" value="Genomic_DNA"/>
</dbReference>
<dbReference type="STRING" id="1336337.A0A3N4JED5"/>
<feature type="compositionally biased region" description="Basic residues" evidence="1">
    <location>
        <begin position="60"/>
        <end position="76"/>
    </location>
</feature>
<name>A0A3N4JED5_9PEZI</name>
<dbReference type="AlphaFoldDB" id="A0A3N4JED5"/>